<dbReference type="InterPro" id="IPR033333">
    <property type="entry name" value="FANCB"/>
</dbReference>
<evidence type="ECO:0000313" key="1">
    <source>
        <dbReference type="EMBL" id="KAK2552569.1"/>
    </source>
</evidence>
<dbReference type="AlphaFoldDB" id="A0AAD9Q0Q6"/>
<dbReference type="GO" id="GO:1905168">
    <property type="term" value="P:positive regulation of double-strand break repair via homologous recombination"/>
    <property type="evidence" value="ECO:0007669"/>
    <property type="project" value="TreeGrafter"/>
</dbReference>
<dbReference type="GO" id="GO:0036297">
    <property type="term" value="P:interstrand cross-link repair"/>
    <property type="evidence" value="ECO:0007669"/>
    <property type="project" value="InterPro"/>
</dbReference>
<keyword evidence="2" id="KW-1185">Reference proteome</keyword>
<dbReference type="PANTHER" id="PTHR28450">
    <property type="entry name" value="FANCONI ANEMIA GROUP B PROTEIN"/>
    <property type="match status" value="1"/>
</dbReference>
<reference evidence="1" key="2">
    <citation type="journal article" date="2023" name="Science">
        <title>Genomic signatures of disease resistance in endangered staghorn corals.</title>
        <authorList>
            <person name="Vollmer S.V."/>
            <person name="Selwyn J.D."/>
            <person name="Despard B.A."/>
            <person name="Roesel C.L."/>
        </authorList>
    </citation>
    <scope>NUCLEOTIDE SEQUENCE</scope>
    <source>
        <strain evidence="1">K2</strain>
    </source>
</reference>
<dbReference type="GO" id="GO:0043240">
    <property type="term" value="C:Fanconi anaemia nuclear complex"/>
    <property type="evidence" value="ECO:0007669"/>
    <property type="project" value="InterPro"/>
</dbReference>
<evidence type="ECO:0008006" key="3">
    <source>
        <dbReference type="Google" id="ProtNLM"/>
    </source>
</evidence>
<dbReference type="GO" id="GO:2000042">
    <property type="term" value="P:negative regulation of double-strand break repair via homologous recombination"/>
    <property type="evidence" value="ECO:0007669"/>
    <property type="project" value="TreeGrafter"/>
</dbReference>
<accession>A0AAD9Q0Q6</accession>
<reference evidence="1" key="1">
    <citation type="journal article" date="2023" name="G3 (Bethesda)">
        <title>Whole genome assembly and annotation of the endangered Caribbean coral Acropora cervicornis.</title>
        <authorList>
            <person name="Selwyn J.D."/>
            <person name="Vollmer S.V."/>
        </authorList>
    </citation>
    <scope>NUCLEOTIDE SEQUENCE</scope>
    <source>
        <strain evidence="1">K2</strain>
    </source>
</reference>
<dbReference type="GO" id="GO:1990414">
    <property type="term" value="P:replication-born double-strand break repair via sister chromatid exchange"/>
    <property type="evidence" value="ECO:0007669"/>
    <property type="project" value="TreeGrafter"/>
</dbReference>
<gene>
    <name evidence="1" type="ORF">P5673_026215</name>
</gene>
<comment type="caution">
    <text evidence="1">The sequence shown here is derived from an EMBL/GenBank/DDBJ whole genome shotgun (WGS) entry which is preliminary data.</text>
</comment>
<dbReference type="EMBL" id="JARQWQ010000085">
    <property type="protein sequence ID" value="KAK2552569.1"/>
    <property type="molecule type" value="Genomic_DNA"/>
</dbReference>
<protein>
    <recommendedName>
        <fullName evidence="3">Fanconi anemia group B protein</fullName>
    </recommendedName>
</protein>
<proteinExistence type="predicted"/>
<name>A0AAD9Q0Q6_ACRCE</name>
<dbReference type="PANTHER" id="PTHR28450:SF1">
    <property type="entry name" value="FANCONI ANEMIA GROUP B PROTEIN"/>
    <property type="match status" value="1"/>
</dbReference>
<sequence>MLVFVLYECVKSPYSTLDYTPTRNPSKSIHSTLSGTGNWCEMNHQDPAGNSQFKMATFLAFKGAVLKFSIGNTDQNDEKCISTEVFKFCKSSKCFKRSTEKVLRLSVRNLPGYRCELDSAKCLLNTMSGVCQPSLLLCHLPRKHTGRVELSVFVMEDYDSLSLLGGFSVDQTQISRLDFHFIDGPSVCWTSEGALYQAKYDSQLEKFTIDSIALGSSMKEQPRVDFTLHWCGVLRGETIAMGATVDNAQQPSRWKCINLSRRDIHEISLVPSVYVPLATCLSPELDEIVAVVASKQCHVCAVNCQEKKVTKQWNDVEVILIEDFLQNGSEQILFLHQKDNTSEVEELCNYSLIDVRQGMYFTQFTVAISDRFTAENSEGSQNKSSGKQYASYKVPESTLSIKELWQRIVNDQWIIGANIENIGESAITDLQLGLVACGPALGISYSSKKMYSDNSKTCTQSKIFQHFHDSYDKKAKKMKQQNSNLTFDEKLLPGNLARLTAVTSLPRFSQSDTCLLSVVLTWNSHSINGSIDQQSMHCGFVELNTEQAVNASLTLNKCADLKSFQQDITALKSVSVATELVFQGTFTGAHQVMAIVKNSVDDLPLLQTETGEQRDIFGHVLPLLQQNGPLSGCGVVLREGLNGQVILITRNKNQVFLLLHKLRHVLPNDVKIVADPAFDLLRLRDGLSALNYEVTNLKQNLHKLIEKAGTTQPGSCIVEESCKKGTEESVRDLREGFKRKREREVIAREETSSQKSDFKKLWWDFVVDQMLTDTAVGKTRQVYLQNNE</sequence>
<organism evidence="1 2">
    <name type="scientific">Acropora cervicornis</name>
    <name type="common">Staghorn coral</name>
    <dbReference type="NCBI Taxonomy" id="6130"/>
    <lineage>
        <taxon>Eukaryota</taxon>
        <taxon>Metazoa</taxon>
        <taxon>Cnidaria</taxon>
        <taxon>Anthozoa</taxon>
        <taxon>Hexacorallia</taxon>
        <taxon>Scleractinia</taxon>
        <taxon>Astrocoeniina</taxon>
        <taxon>Acroporidae</taxon>
        <taxon>Acropora</taxon>
    </lineage>
</organism>
<dbReference type="Proteomes" id="UP001249851">
    <property type="component" value="Unassembled WGS sequence"/>
</dbReference>
<evidence type="ECO:0000313" key="2">
    <source>
        <dbReference type="Proteomes" id="UP001249851"/>
    </source>
</evidence>